<keyword evidence="1" id="KW-1133">Transmembrane helix</keyword>
<dbReference type="SUPFAM" id="SSF56801">
    <property type="entry name" value="Acetyl-CoA synthetase-like"/>
    <property type="match status" value="1"/>
</dbReference>
<dbReference type="RefSeq" id="WP_135244659.1">
    <property type="nucleotide sequence ID" value="NZ_SIHO01000001.1"/>
</dbReference>
<dbReference type="PROSITE" id="PS50075">
    <property type="entry name" value="CARRIER"/>
    <property type="match status" value="2"/>
</dbReference>
<dbReference type="Gene3D" id="3.40.50.12780">
    <property type="entry name" value="N-terminal domain of ligase-like"/>
    <property type="match status" value="1"/>
</dbReference>
<dbReference type="SUPFAM" id="SSF47336">
    <property type="entry name" value="ACP-like"/>
    <property type="match status" value="2"/>
</dbReference>
<dbReference type="Pfam" id="PF00501">
    <property type="entry name" value="AMP-binding"/>
    <property type="match status" value="1"/>
</dbReference>
<evidence type="ECO:0000313" key="4">
    <source>
        <dbReference type="Proteomes" id="UP000297737"/>
    </source>
</evidence>
<feature type="transmembrane region" description="Helical" evidence="1">
    <location>
        <begin position="713"/>
        <end position="730"/>
    </location>
</feature>
<dbReference type="InterPro" id="IPR042099">
    <property type="entry name" value="ANL_N_sf"/>
</dbReference>
<dbReference type="InterPro" id="IPR009081">
    <property type="entry name" value="PP-bd_ACP"/>
</dbReference>
<protein>
    <recommendedName>
        <fullName evidence="2">Carrier domain-containing protein</fullName>
    </recommendedName>
</protein>
<name>A0A4Y9EQP9_9SPHN</name>
<organism evidence="3 4">
    <name type="scientific">Glacieibacterium arshaanense</name>
    <dbReference type="NCBI Taxonomy" id="2511025"/>
    <lineage>
        <taxon>Bacteria</taxon>
        <taxon>Pseudomonadati</taxon>
        <taxon>Pseudomonadota</taxon>
        <taxon>Alphaproteobacteria</taxon>
        <taxon>Sphingomonadales</taxon>
        <taxon>Sphingosinicellaceae</taxon>
        <taxon>Glacieibacterium</taxon>
    </lineage>
</organism>
<keyword evidence="1" id="KW-0812">Transmembrane</keyword>
<feature type="transmembrane region" description="Helical" evidence="1">
    <location>
        <begin position="737"/>
        <end position="758"/>
    </location>
</feature>
<accession>A0A4Y9EQP9</accession>
<dbReference type="PANTHER" id="PTHR43767">
    <property type="entry name" value="LONG-CHAIN-FATTY-ACID--COA LIGASE"/>
    <property type="match status" value="1"/>
</dbReference>
<dbReference type="InterPro" id="IPR000873">
    <property type="entry name" value="AMP-dep_synth/lig_dom"/>
</dbReference>
<dbReference type="Gene3D" id="1.10.1200.10">
    <property type="entry name" value="ACP-like"/>
    <property type="match status" value="2"/>
</dbReference>
<feature type="domain" description="Carrier" evidence="2">
    <location>
        <begin position="423"/>
        <end position="498"/>
    </location>
</feature>
<comment type="caution">
    <text evidence="3">The sequence shown here is derived from an EMBL/GenBank/DDBJ whole genome shotgun (WGS) entry which is preliminary data.</text>
</comment>
<feature type="transmembrane region" description="Helical" evidence="1">
    <location>
        <begin position="675"/>
        <end position="693"/>
    </location>
</feature>
<feature type="transmembrane region" description="Helical" evidence="1">
    <location>
        <begin position="778"/>
        <end position="797"/>
    </location>
</feature>
<dbReference type="Pfam" id="PF00550">
    <property type="entry name" value="PP-binding"/>
    <property type="match status" value="2"/>
</dbReference>
<feature type="domain" description="Carrier" evidence="2">
    <location>
        <begin position="498"/>
        <end position="573"/>
    </location>
</feature>
<feature type="transmembrane region" description="Helical" evidence="1">
    <location>
        <begin position="912"/>
        <end position="932"/>
    </location>
</feature>
<evidence type="ECO:0000313" key="3">
    <source>
        <dbReference type="EMBL" id="TFU05935.1"/>
    </source>
</evidence>
<feature type="transmembrane region" description="Helical" evidence="1">
    <location>
        <begin position="635"/>
        <end position="654"/>
    </location>
</feature>
<feature type="transmembrane region" description="Helical" evidence="1">
    <location>
        <begin position="870"/>
        <end position="892"/>
    </location>
</feature>
<dbReference type="InterPro" id="IPR036736">
    <property type="entry name" value="ACP-like_sf"/>
</dbReference>
<keyword evidence="4" id="KW-1185">Reference proteome</keyword>
<gene>
    <name evidence="3" type="ORF">EUV02_02615</name>
</gene>
<dbReference type="AlphaFoldDB" id="A0A4Y9EQP9"/>
<proteinExistence type="predicted"/>
<dbReference type="PANTHER" id="PTHR43767:SF1">
    <property type="entry name" value="NONRIBOSOMAL PEPTIDE SYNTHASE PES1 (EUROFUNG)-RELATED"/>
    <property type="match status" value="1"/>
</dbReference>
<dbReference type="InterPro" id="IPR045851">
    <property type="entry name" value="AMP-bd_C_sf"/>
</dbReference>
<keyword evidence="1" id="KW-0472">Membrane</keyword>
<dbReference type="InterPro" id="IPR050237">
    <property type="entry name" value="ATP-dep_AMP-bd_enzyme"/>
</dbReference>
<sequence>MAASPSPNPAAWAPGPVVGVVQAASLDFIGTMLALEAEGAVAVLLRAVDDAERIASTGVSRVIVPAAGAGWSQATYAPRGGDAIAQIAFTSGTTGTATAVALTHANLANTQGRLIAAQGLDSDVREYLGVPPGYSFGLGRVRAVAGVGGQLFVPAHGFDPHEFGQMLQTGAVNALSAVPTLLRVLLANRDQLGDAGARLRWLEIGSQAMTRGEKEAVKALFPNARIVQHYGLTQASRTTFLDLHAAEGAQLDSVGRAVAPVELRVDADGELHVRGPHVAPFRLVAGALQPLTDADGWLATGDLARLDDDWLTFEGRRDDQINCGGIKLQPDAIEAGITAALGAVPVGVTRLSDALRGDGILVAAERGAGVDVDALRAAADKVIAGLGVHAGTALDVTLVDALPRTETGKLRRAALAAAHVPHSYADTPEARLVKLWQQVLGIEAVGVNDSFFDLGGDPLVGHDLIAAMEAQGISASAASGLWDGLSIAQILTLDAAPVAGAGAEAQILALWRETLGREDVSLTQGFYDVGGDSLSAITLALNMERAGFDPELARAIFDGKTIAEIAAEADAAAGPQVADRPAPVRTKSQIALLSEGMNLVKGILVLCMIASHWVPIYLGYLGLRGGLISKAIQPALSMGTPTLAFIFGIGIPVFHARQYAGSGPAFRANVRKGGLLLAVGLLVGFFLEAATRLVAGETFDATLVASSFTNGPFLYFLAATLSMPLWIGAVRRDTASMVRLALVALVFMAAYLVLLAVLPADASGAAAVFLREAFAGHWSLFQLGSLTLAGVVVGLLIENHLAAGGNLRAIAPVGVIVFGTGMVMSAAAHDLASWITPHESITLWSAIAYAGIALWLVARFEGIAQAAAPVAPARLGVQLLASLGILLFPLYVLQSLVYHSASIIEMLTGQSLIKMLTLCIAIFLVLASYPVWRVWRLYYADRR</sequence>
<dbReference type="OrthoDB" id="9803968at2"/>
<dbReference type="Proteomes" id="UP000297737">
    <property type="component" value="Unassembled WGS sequence"/>
</dbReference>
<evidence type="ECO:0000256" key="1">
    <source>
        <dbReference type="SAM" id="Phobius"/>
    </source>
</evidence>
<evidence type="ECO:0000259" key="2">
    <source>
        <dbReference type="PROSITE" id="PS50075"/>
    </source>
</evidence>
<feature type="transmembrane region" description="Helical" evidence="1">
    <location>
        <begin position="809"/>
        <end position="829"/>
    </location>
</feature>
<dbReference type="EMBL" id="SIHO01000001">
    <property type="protein sequence ID" value="TFU05935.1"/>
    <property type="molecule type" value="Genomic_DNA"/>
</dbReference>
<dbReference type="GO" id="GO:0016878">
    <property type="term" value="F:acid-thiol ligase activity"/>
    <property type="evidence" value="ECO:0007669"/>
    <property type="project" value="UniProtKB-ARBA"/>
</dbReference>
<feature type="transmembrane region" description="Helical" evidence="1">
    <location>
        <begin position="841"/>
        <end position="858"/>
    </location>
</feature>
<dbReference type="Gene3D" id="3.30.300.30">
    <property type="match status" value="1"/>
</dbReference>
<dbReference type="CDD" id="cd04433">
    <property type="entry name" value="AFD_class_I"/>
    <property type="match status" value="1"/>
</dbReference>
<reference evidence="3 4" key="1">
    <citation type="submission" date="2019-02" db="EMBL/GenBank/DDBJ databases">
        <title>Polymorphobacter sp. isolated from the lake at the Tibet of China.</title>
        <authorList>
            <person name="Li A."/>
        </authorList>
    </citation>
    <scope>NUCLEOTIDE SEQUENCE [LARGE SCALE GENOMIC DNA]</scope>
    <source>
        <strain evidence="3 4">DJ1R-1</strain>
    </source>
</reference>